<evidence type="ECO:0000256" key="1">
    <source>
        <dbReference type="ARBA" id="ARBA00004651"/>
    </source>
</evidence>
<feature type="transmembrane region" description="Helical" evidence="7">
    <location>
        <begin position="12"/>
        <end position="35"/>
    </location>
</feature>
<feature type="domain" description="ABC transmembrane type-1" evidence="8">
    <location>
        <begin position="69"/>
        <end position="285"/>
    </location>
</feature>
<evidence type="ECO:0000256" key="7">
    <source>
        <dbReference type="RuleBase" id="RU363032"/>
    </source>
</evidence>
<keyword evidence="6 7" id="KW-0472">Membrane</keyword>
<evidence type="ECO:0000256" key="5">
    <source>
        <dbReference type="ARBA" id="ARBA00022989"/>
    </source>
</evidence>
<dbReference type="InterPro" id="IPR051393">
    <property type="entry name" value="ABC_transporter_permease"/>
</dbReference>
<dbReference type="GO" id="GO:0005886">
    <property type="term" value="C:plasma membrane"/>
    <property type="evidence" value="ECO:0007669"/>
    <property type="project" value="UniProtKB-SubCell"/>
</dbReference>
<dbReference type="Gene3D" id="1.10.3720.10">
    <property type="entry name" value="MetI-like"/>
    <property type="match status" value="1"/>
</dbReference>
<comment type="caution">
    <text evidence="9">The sequence shown here is derived from an EMBL/GenBank/DDBJ whole genome shotgun (WGS) entry which is preliminary data.</text>
</comment>
<feature type="transmembrane region" description="Helical" evidence="7">
    <location>
        <begin position="209"/>
        <end position="229"/>
    </location>
</feature>
<dbReference type="EMBL" id="LGGW01000110">
    <property type="protein sequence ID" value="KUK89198.1"/>
    <property type="molecule type" value="Genomic_DNA"/>
</dbReference>
<dbReference type="Proteomes" id="UP000055014">
    <property type="component" value="Unassembled WGS sequence"/>
</dbReference>
<dbReference type="AlphaFoldDB" id="A0A101I5N8"/>
<evidence type="ECO:0000259" key="8">
    <source>
        <dbReference type="PROSITE" id="PS50928"/>
    </source>
</evidence>
<dbReference type="GO" id="GO:0055085">
    <property type="term" value="P:transmembrane transport"/>
    <property type="evidence" value="ECO:0007669"/>
    <property type="project" value="InterPro"/>
</dbReference>
<evidence type="ECO:0000256" key="4">
    <source>
        <dbReference type="ARBA" id="ARBA00022692"/>
    </source>
</evidence>
<gene>
    <name evidence="9" type="ORF">XE02_1129</name>
</gene>
<sequence>MKISQKRIVTAYVFLAIPLVFYIVVRFYPMIYAFWLSFTNWRLISPKKDFVGFDNFVKLFKDKVFITSLWNTIKYVAYGVPLVIVLSLFLAATLNKVRHLQWFYRLLYVMPYITPLVAVSWVWRWIYQRPPAGVLNNILMAFGLDAQPFLSSMNQSLPAIVVTTVWVNLGYCIIIYLAGLQTIPQEYQEAAKIDGATSRQSFFKITLPLLNPITVFLVVTQSITFLRIFTQVYNMTDQGSGGPLNATKPLVLYIYQKAFRSFDMGLASSATVILFILIMGITLIQLLVLNKRVQY</sequence>
<evidence type="ECO:0000256" key="2">
    <source>
        <dbReference type="ARBA" id="ARBA00022448"/>
    </source>
</evidence>
<evidence type="ECO:0000256" key="3">
    <source>
        <dbReference type="ARBA" id="ARBA00022475"/>
    </source>
</evidence>
<evidence type="ECO:0000313" key="10">
    <source>
        <dbReference type="Proteomes" id="UP000055014"/>
    </source>
</evidence>
<reference evidence="10" key="1">
    <citation type="journal article" date="2015" name="MBio">
        <title>Genome-Resolved Metagenomic Analysis Reveals Roles for Candidate Phyla and Other Microbial Community Members in Biogeochemical Transformations in Oil Reservoirs.</title>
        <authorList>
            <person name="Hu P."/>
            <person name="Tom L."/>
            <person name="Singh A."/>
            <person name="Thomas B.C."/>
            <person name="Baker B.J."/>
            <person name="Piceno Y.M."/>
            <person name="Andersen G.L."/>
            <person name="Banfield J.F."/>
        </authorList>
    </citation>
    <scope>NUCLEOTIDE SEQUENCE [LARGE SCALE GENOMIC DNA]</scope>
</reference>
<feature type="transmembrane region" description="Helical" evidence="7">
    <location>
        <begin position="106"/>
        <end position="126"/>
    </location>
</feature>
<evidence type="ECO:0000256" key="6">
    <source>
        <dbReference type="ARBA" id="ARBA00023136"/>
    </source>
</evidence>
<keyword evidence="4 7" id="KW-0812">Transmembrane</keyword>
<accession>A0A101I5N8</accession>
<comment type="subcellular location">
    <subcellularLocation>
        <location evidence="1 7">Cell membrane</location>
        <topology evidence="1 7">Multi-pass membrane protein</topology>
    </subcellularLocation>
</comment>
<organism evidence="9 10">
    <name type="scientific">Mesotoga infera</name>
    <dbReference type="NCBI Taxonomy" id="1236046"/>
    <lineage>
        <taxon>Bacteria</taxon>
        <taxon>Thermotogati</taxon>
        <taxon>Thermotogota</taxon>
        <taxon>Thermotogae</taxon>
        <taxon>Kosmotogales</taxon>
        <taxon>Kosmotogaceae</taxon>
        <taxon>Mesotoga</taxon>
    </lineage>
</organism>
<protein>
    <submittedName>
        <fullName evidence="9">Binding-protein-dependent transport systems inner membrane component</fullName>
    </submittedName>
</protein>
<name>A0A101I5N8_9BACT</name>
<feature type="transmembrane region" description="Helical" evidence="7">
    <location>
        <begin position="157"/>
        <end position="178"/>
    </location>
</feature>
<evidence type="ECO:0000313" key="9">
    <source>
        <dbReference type="EMBL" id="KUK89198.1"/>
    </source>
</evidence>
<keyword evidence="2 7" id="KW-0813">Transport</keyword>
<dbReference type="Pfam" id="PF00528">
    <property type="entry name" value="BPD_transp_1"/>
    <property type="match status" value="1"/>
</dbReference>
<dbReference type="CDD" id="cd06261">
    <property type="entry name" value="TM_PBP2"/>
    <property type="match status" value="1"/>
</dbReference>
<dbReference type="PANTHER" id="PTHR30193">
    <property type="entry name" value="ABC TRANSPORTER PERMEASE PROTEIN"/>
    <property type="match status" value="1"/>
</dbReference>
<proteinExistence type="inferred from homology"/>
<dbReference type="SUPFAM" id="SSF161098">
    <property type="entry name" value="MetI-like"/>
    <property type="match status" value="1"/>
</dbReference>
<keyword evidence="3" id="KW-1003">Cell membrane</keyword>
<dbReference type="PANTHER" id="PTHR30193:SF37">
    <property type="entry name" value="INNER MEMBRANE ABC TRANSPORTER PERMEASE PROTEIN YCJO"/>
    <property type="match status" value="1"/>
</dbReference>
<feature type="transmembrane region" description="Helical" evidence="7">
    <location>
        <begin position="266"/>
        <end position="289"/>
    </location>
</feature>
<keyword evidence="5 7" id="KW-1133">Transmembrane helix</keyword>
<comment type="similarity">
    <text evidence="7">Belongs to the binding-protein-dependent transport system permease family.</text>
</comment>
<dbReference type="InterPro" id="IPR000515">
    <property type="entry name" value="MetI-like"/>
</dbReference>
<feature type="transmembrane region" description="Helical" evidence="7">
    <location>
        <begin position="75"/>
        <end position="94"/>
    </location>
</feature>
<dbReference type="PROSITE" id="PS50928">
    <property type="entry name" value="ABC_TM1"/>
    <property type="match status" value="1"/>
</dbReference>
<dbReference type="InterPro" id="IPR035906">
    <property type="entry name" value="MetI-like_sf"/>
</dbReference>
<dbReference type="PATRIC" id="fig|1236046.5.peg.955"/>